<dbReference type="PANTHER" id="PTHR13847">
    <property type="entry name" value="SARCOSINE DEHYDROGENASE-RELATED"/>
    <property type="match status" value="1"/>
</dbReference>
<dbReference type="PANTHER" id="PTHR13847:SF289">
    <property type="entry name" value="GLYCINE OXIDASE"/>
    <property type="match status" value="1"/>
</dbReference>
<evidence type="ECO:0000313" key="3">
    <source>
        <dbReference type="EMBL" id="KAF1015925.1"/>
    </source>
</evidence>
<keyword evidence="1" id="KW-0560">Oxidoreductase</keyword>
<gene>
    <name evidence="3" type="primary">dadA</name>
    <name evidence="3" type="ORF">GAK31_01408</name>
</gene>
<dbReference type="InterPro" id="IPR036188">
    <property type="entry name" value="FAD/NAD-bd_sf"/>
</dbReference>
<dbReference type="GO" id="GO:0016491">
    <property type="term" value="F:oxidoreductase activity"/>
    <property type="evidence" value="ECO:0007669"/>
    <property type="project" value="UniProtKB-KW"/>
</dbReference>
<evidence type="ECO:0000259" key="2">
    <source>
        <dbReference type="Pfam" id="PF01266"/>
    </source>
</evidence>
<reference evidence="4" key="1">
    <citation type="journal article" date="2020" name="MBio">
        <title>Horizontal gene transfer to a defensive symbiont with a reduced genome amongst a multipartite beetle microbiome.</title>
        <authorList>
            <person name="Waterworth S.C."/>
            <person name="Florez L.V."/>
            <person name="Rees E.R."/>
            <person name="Hertweck C."/>
            <person name="Kaltenpoth M."/>
            <person name="Kwan J.C."/>
        </authorList>
    </citation>
    <scope>NUCLEOTIDE SEQUENCE [LARGE SCALE GENOMIC DNA]</scope>
</reference>
<dbReference type="SUPFAM" id="SSF54373">
    <property type="entry name" value="FAD-linked reductases, C-terminal domain"/>
    <property type="match status" value="1"/>
</dbReference>
<dbReference type="InterPro" id="IPR006076">
    <property type="entry name" value="FAD-dep_OxRdtase"/>
</dbReference>
<organism evidence="3 4">
    <name type="scientific">Stenotrophomonas maltophilia</name>
    <name type="common">Pseudomonas maltophilia</name>
    <name type="synonym">Xanthomonas maltophilia</name>
    <dbReference type="NCBI Taxonomy" id="40324"/>
    <lineage>
        <taxon>Bacteria</taxon>
        <taxon>Pseudomonadati</taxon>
        <taxon>Pseudomonadota</taxon>
        <taxon>Gammaproteobacteria</taxon>
        <taxon>Lysobacterales</taxon>
        <taxon>Lysobacteraceae</taxon>
        <taxon>Stenotrophomonas</taxon>
        <taxon>Stenotrophomonas maltophilia group</taxon>
    </lineage>
</organism>
<evidence type="ECO:0000256" key="1">
    <source>
        <dbReference type="ARBA" id="ARBA00023002"/>
    </source>
</evidence>
<comment type="caution">
    <text evidence="3">The sequence shown here is derived from an EMBL/GenBank/DDBJ whole genome shotgun (WGS) entry which is preliminary data.</text>
</comment>
<dbReference type="SUPFAM" id="SSF51905">
    <property type="entry name" value="FAD/NAD(P)-binding domain"/>
    <property type="match status" value="1"/>
</dbReference>
<evidence type="ECO:0000313" key="4">
    <source>
        <dbReference type="Proteomes" id="UP000487117"/>
    </source>
</evidence>
<dbReference type="PROSITE" id="PS51257">
    <property type="entry name" value="PROKAR_LIPOPROTEIN"/>
    <property type="match status" value="1"/>
</dbReference>
<dbReference type="Pfam" id="PF01266">
    <property type="entry name" value="DAO"/>
    <property type="match status" value="1"/>
</dbReference>
<dbReference type="PRINTS" id="PR00420">
    <property type="entry name" value="RNGMNOXGNASE"/>
</dbReference>
<name>A0A7V8JMC0_STEMA</name>
<dbReference type="Proteomes" id="UP000487117">
    <property type="component" value="Unassembled WGS sequence"/>
</dbReference>
<sequence length="415" mass="45526">MAPRDEVLVVGGGAIGLACALALSLHGRQVRVLERGRVGAATSHGNCGTITPSHAPPLAAPGVPWRALRWMLDPRAPLYVRTRLDPALWRWLLQFAARCNADDWLHATRARAALLDDSRARLASWVQTQALQCEFDARGLDYVFGDERNYAHHLRECEALHALGIAAQPVDGARYVRENPAFHDRVVGAIHFPGDAQLRPDHYTAELARVLRARGVVIEENTAIEGFVSTADGVCVHAAARRLQVRALVLATGPWSPAWARALGLRVPIQAGKGYSLTWSRPAQVPQRPVVLKDHSVFAIAWQDSLRLGGTMEFSGQDPQLRHARLQALQQAADRYLRAPRGDVLQEQWCGWRPMSVDDVPLIGRAPVHPHVWLAAGHGMLGISMSAGTGQMVADMVCGHAPSIDPHPYRPERFT</sequence>
<dbReference type="GO" id="GO:0005737">
    <property type="term" value="C:cytoplasm"/>
    <property type="evidence" value="ECO:0007669"/>
    <property type="project" value="TreeGrafter"/>
</dbReference>
<dbReference type="Gene3D" id="3.30.9.10">
    <property type="entry name" value="D-Amino Acid Oxidase, subunit A, domain 2"/>
    <property type="match status" value="1"/>
</dbReference>
<proteinExistence type="predicted"/>
<protein>
    <submittedName>
        <fullName evidence="3">D-amino acid dehydrogenase</fullName>
    </submittedName>
</protein>
<dbReference type="EMBL" id="WNDS01000002">
    <property type="protein sequence ID" value="KAF1015925.1"/>
    <property type="molecule type" value="Genomic_DNA"/>
</dbReference>
<dbReference type="Gene3D" id="3.50.50.60">
    <property type="entry name" value="FAD/NAD(P)-binding domain"/>
    <property type="match status" value="2"/>
</dbReference>
<accession>A0A7V8JMC0</accession>
<feature type="domain" description="FAD dependent oxidoreductase" evidence="2">
    <location>
        <begin position="7"/>
        <end position="396"/>
    </location>
</feature>
<dbReference type="AlphaFoldDB" id="A0A7V8JMC0"/>